<dbReference type="PANTHER" id="PTHR43649">
    <property type="entry name" value="ARABINOSE-BINDING PROTEIN-RELATED"/>
    <property type="match status" value="1"/>
</dbReference>
<dbReference type="PANTHER" id="PTHR43649:SF12">
    <property type="entry name" value="DIACETYLCHITOBIOSE BINDING PROTEIN DASA"/>
    <property type="match status" value="1"/>
</dbReference>
<evidence type="ECO:0000256" key="1">
    <source>
        <dbReference type="SAM" id="Phobius"/>
    </source>
</evidence>
<accession>A0A2H0KF76</accession>
<dbReference type="Proteomes" id="UP000231371">
    <property type="component" value="Unassembled WGS sequence"/>
</dbReference>
<protein>
    <recommendedName>
        <fullName evidence="4">ABC transporter substrate-binding protein</fullName>
    </recommendedName>
</protein>
<reference evidence="2 3" key="1">
    <citation type="submission" date="2017-09" db="EMBL/GenBank/DDBJ databases">
        <title>Depth-based differentiation of microbial function through sediment-hosted aquifers and enrichment of novel symbionts in the deep terrestrial subsurface.</title>
        <authorList>
            <person name="Probst A.J."/>
            <person name="Ladd B."/>
            <person name="Jarett J.K."/>
            <person name="Geller-Mcgrath D.E."/>
            <person name="Sieber C.M."/>
            <person name="Emerson J.B."/>
            <person name="Anantharaman K."/>
            <person name="Thomas B.C."/>
            <person name="Malmstrom R."/>
            <person name="Stieglmeier M."/>
            <person name="Klingl A."/>
            <person name="Woyke T."/>
            <person name="Ryan C.M."/>
            <person name="Banfield J.F."/>
        </authorList>
    </citation>
    <scope>NUCLEOTIDE SEQUENCE [LARGE SCALE GENOMIC DNA]</scope>
    <source>
        <strain evidence="2">CG11_big_fil_rev_8_21_14_0_20_40_12</strain>
    </source>
</reference>
<gene>
    <name evidence="2" type="ORF">COV89_03070</name>
</gene>
<evidence type="ECO:0008006" key="4">
    <source>
        <dbReference type="Google" id="ProtNLM"/>
    </source>
</evidence>
<dbReference type="EMBL" id="PCVI01000050">
    <property type="protein sequence ID" value="PIQ69921.1"/>
    <property type="molecule type" value="Genomic_DNA"/>
</dbReference>
<dbReference type="AlphaFoldDB" id="A0A2H0KF76"/>
<keyword evidence="1" id="KW-0812">Transmembrane</keyword>
<keyword evidence="1" id="KW-0472">Membrane</keyword>
<organism evidence="2 3">
    <name type="scientific">Candidatus Shapirobacteria bacterium CG11_big_fil_rev_8_21_14_0_20_40_12</name>
    <dbReference type="NCBI Taxonomy" id="1974889"/>
    <lineage>
        <taxon>Bacteria</taxon>
        <taxon>Candidatus Shapironibacteriota</taxon>
    </lineage>
</organism>
<dbReference type="InterPro" id="IPR050490">
    <property type="entry name" value="Bact_solute-bd_prot1"/>
</dbReference>
<comment type="caution">
    <text evidence="2">The sequence shown here is derived from an EMBL/GenBank/DDBJ whole genome shotgun (WGS) entry which is preliminary data.</text>
</comment>
<dbReference type="SUPFAM" id="SSF53850">
    <property type="entry name" value="Periplasmic binding protein-like II"/>
    <property type="match status" value="1"/>
</dbReference>
<proteinExistence type="predicted"/>
<sequence length="485" mass="54199">MPDEIQPPTISSSVPPPPTVSLSNKKKIFPKIVLILGILILAVVLGFVGWKFFGNKIGLKNKQATLIYWGLFEPPSVMQQVISDYEKDHPEVKIIYSQQSLTQYRERLQERLISAKQPEKKENKEVLNSETPDIFRIHQSWIPMFSDLLSEIPGSVYDNTTFEKTFYPSAVESLKLQGKYIGIPLMVDGLSLYCNKDLFEAKGLSFPQNWSELKIAAQQLTARDSEGKITTAGAGLGTTVNIDHWSDILGLMFFQAGVDPANPGACSQASDGRDVCPGADALQFFANFTTVDRVWDSTLPTSTFAFAKGNLAMYFGPSWRVFDIEGIKNRLQSNFQYKIIPVPQLPMEGEKKIGWSSYWVESVSKKSSFQTEAWEFLKYLSSKDVLQKIYQAQSSLRSFGEPYPRIDMADLAKDHPLAGSFISQAPYSRNWYLSSFTSDNGINDKIIEYFKNAVNEVSQGGDAASALQTAGLGANQILSQYRVSK</sequence>
<keyword evidence="1" id="KW-1133">Transmembrane helix</keyword>
<evidence type="ECO:0000313" key="2">
    <source>
        <dbReference type="EMBL" id="PIQ69921.1"/>
    </source>
</evidence>
<dbReference type="InterPro" id="IPR006059">
    <property type="entry name" value="SBP"/>
</dbReference>
<dbReference type="Gene3D" id="3.40.190.10">
    <property type="entry name" value="Periplasmic binding protein-like II"/>
    <property type="match status" value="1"/>
</dbReference>
<dbReference type="Pfam" id="PF13416">
    <property type="entry name" value="SBP_bac_8"/>
    <property type="match status" value="1"/>
</dbReference>
<name>A0A2H0KF76_9BACT</name>
<feature type="transmembrane region" description="Helical" evidence="1">
    <location>
        <begin position="32"/>
        <end position="53"/>
    </location>
</feature>
<evidence type="ECO:0000313" key="3">
    <source>
        <dbReference type="Proteomes" id="UP000231371"/>
    </source>
</evidence>